<evidence type="ECO:0000256" key="8">
    <source>
        <dbReference type="ARBA" id="ARBA00047481"/>
    </source>
</evidence>
<gene>
    <name evidence="9" type="primary">hisC</name>
    <name evidence="11" type="ORF">CGZ90_01120</name>
</gene>
<dbReference type="NCBIfam" id="TIGR01141">
    <property type="entry name" value="hisC"/>
    <property type="match status" value="1"/>
</dbReference>
<comment type="pathway">
    <text evidence="2 9">Amino-acid biosynthesis; L-histidine biosynthesis; L-histidine from 5-phospho-alpha-D-ribose 1-diphosphate: step 7/9.</text>
</comment>
<dbReference type="PANTHER" id="PTHR43643">
    <property type="entry name" value="HISTIDINOL-PHOSPHATE AMINOTRANSFERASE 2"/>
    <property type="match status" value="1"/>
</dbReference>
<dbReference type="InterPro" id="IPR001917">
    <property type="entry name" value="Aminotrans_II_pyridoxalP_BS"/>
</dbReference>
<dbReference type="HAMAP" id="MF_01023">
    <property type="entry name" value="HisC_aminotrans_2"/>
    <property type="match status" value="1"/>
</dbReference>
<dbReference type="Proteomes" id="UP000215059">
    <property type="component" value="Unassembled WGS sequence"/>
</dbReference>
<feature type="domain" description="Aminotransferase class I/classII large" evidence="10">
    <location>
        <begin position="30"/>
        <end position="352"/>
    </location>
</feature>
<dbReference type="UniPathway" id="UPA00031">
    <property type="reaction ID" value="UER00012"/>
</dbReference>
<evidence type="ECO:0000259" key="10">
    <source>
        <dbReference type="Pfam" id="PF00155"/>
    </source>
</evidence>
<dbReference type="Pfam" id="PF00155">
    <property type="entry name" value="Aminotran_1_2"/>
    <property type="match status" value="1"/>
</dbReference>
<feature type="modified residue" description="N6-(pyridoxal phosphate)lysine" evidence="9">
    <location>
        <position position="222"/>
    </location>
</feature>
<evidence type="ECO:0000313" key="12">
    <source>
        <dbReference type="Proteomes" id="UP000215059"/>
    </source>
</evidence>
<dbReference type="GO" id="GO:0030170">
    <property type="term" value="F:pyridoxal phosphate binding"/>
    <property type="evidence" value="ECO:0007669"/>
    <property type="project" value="InterPro"/>
</dbReference>
<dbReference type="InterPro" id="IPR015421">
    <property type="entry name" value="PyrdxlP-dep_Trfase_major"/>
</dbReference>
<comment type="catalytic activity">
    <reaction evidence="8 9">
        <text>L-histidinol phosphate + 2-oxoglutarate = 3-(imidazol-4-yl)-2-oxopropyl phosphate + L-glutamate</text>
        <dbReference type="Rhea" id="RHEA:23744"/>
        <dbReference type="ChEBI" id="CHEBI:16810"/>
        <dbReference type="ChEBI" id="CHEBI:29985"/>
        <dbReference type="ChEBI" id="CHEBI:57766"/>
        <dbReference type="ChEBI" id="CHEBI:57980"/>
        <dbReference type="EC" id="2.6.1.9"/>
    </reaction>
</comment>
<comment type="caution">
    <text evidence="11">The sequence shown here is derived from an EMBL/GenBank/DDBJ whole genome shotgun (WGS) entry which is preliminary data.</text>
</comment>
<dbReference type="EC" id="2.6.1.9" evidence="9"/>
<dbReference type="GO" id="GO:0000105">
    <property type="term" value="P:L-histidine biosynthetic process"/>
    <property type="evidence" value="ECO:0007669"/>
    <property type="project" value="UniProtKB-UniRule"/>
</dbReference>
<dbReference type="RefSeq" id="WP_094250494.1">
    <property type="nucleotide sequence ID" value="NZ_JBHLXL010000001.1"/>
</dbReference>
<dbReference type="SUPFAM" id="SSF53383">
    <property type="entry name" value="PLP-dependent transferases"/>
    <property type="match status" value="1"/>
</dbReference>
<proteinExistence type="inferred from homology"/>
<evidence type="ECO:0000256" key="1">
    <source>
        <dbReference type="ARBA" id="ARBA00001933"/>
    </source>
</evidence>
<dbReference type="PANTHER" id="PTHR43643:SF3">
    <property type="entry name" value="HISTIDINOL-PHOSPHATE AMINOTRANSFERASE"/>
    <property type="match status" value="1"/>
</dbReference>
<sequence>MQPKTQLTTLKPYQPGKPIEEVKKEFGLSKIVKLASNENPYGCSPKAKKAIEEELQNLHLYPDGYAAGIREKVAAHCKVAKEQIIFGNGSDEVVQILCRAYLGEGTSTVMPAPTFPQYRHNAVIEAAEVREVPLVEGDHDLQAMLEAIDSSTKIVWLCNPNNPTGTYINSEDFASFMEKVPKGVLVVSDEAYYEYVGAEDYPDTVPFLKQYENLIILRTFSKAYGLASLRIGYGLGAEKVIKAIEPAREPFNTSRIAQAAALAALGDQSFIEDCRQKNNFGLQQYYDFCKEQGLSYYPSEANFILVDIKGDSDEVFQYLLSRGYIVRSGSALGFPGFIRITVGNSEENSEIISLLKTFLQERIS</sequence>
<comment type="similarity">
    <text evidence="9">Belongs to the class-II pyridoxal-phosphate-dependent aminotransferase family. Histidinol-phosphate aminotransferase subfamily.</text>
</comment>
<dbReference type="AlphaFoldDB" id="A0A235FC63"/>
<name>A0A235FC63_9BACL</name>
<evidence type="ECO:0000313" key="11">
    <source>
        <dbReference type="EMBL" id="OYD58533.1"/>
    </source>
</evidence>
<dbReference type="EMBL" id="NOII01000001">
    <property type="protein sequence ID" value="OYD58533.1"/>
    <property type="molecule type" value="Genomic_DNA"/>
</dbReference>
<keyword evidence="7 9" id="KW-0368">Histidine biosynthesis</keyword>
<dbReference type="OrthoDB" id="9813612at2"/>
<dbReference type="InterPro" id="IPR005861">
    <property type="entry name" value="HisP_aminotrans"/>
</dbReference>
<keyword evidence="6 9" id="KW-0663">Pyridoxal phosphate</keyword>
<evidence type="ECO:0000256" key="9">
    <source>
        <dbReference type="HAMAP-Rule" id="MF_01023"/>
    </source>
</evidence>
<comment type="cofactor">
    <cofactor evidence="1 9">
        <name>pyridoxal 5'-phosphate</name>
        <dbReference type="ChEBI" id="CHEBI:597326"/>
    </cofactor>
</comment>
<keyword evidence="5 9" id="KW-0808">Transferase</keyword>
<evidence type="ECO:0000256" key="3">
    <source>
        <dbReference type="ARBA" id="ARBA00011738"/>
    </source>
</evidence>
<dbReference type="Gene3D" id="3.90.1150.10">
    <property type="entry name" value="Aspartate Aminotransferase, domain 1"/>
    <property type="match status" value="1"/>
</dbReference>
<evidence type="ECO:0000256" key="2">
    <source>
        <dbReference type="ARBA" id="ARBA00005011"/>
    </source>
</evidence>
<keyword evidence="9" id="KW-0028">Amino-acid biosynthesis</keyword>
<dbReference type="InterPro" id="IPR050106">
    <property type="entry name" value="HistidinolP_aminotransfase"/>
</dbReference>
<dbReference type="CDD" id="cd00609">
    <property type="entry name" value="AAT_like"/>
    <property type="match status" value="1"/>
</dbReference>
<keyword evidence="4 9" id="KW-0032">Aminotransferase</keyword>
<evidence type="ECO:0000256" key="7">
    <source>
        <dbReference type="ARBA" id="ARBA00023102"/>
    </source>
</evidence>
<comment type="subunit">
    <text evidence="3 9">Homodimer.</text>
</comment>
<dbReference type="InterPro" id="IPR004839">
    <property type="entry name" value="Aminotransferase_I/II_large"/>
</dbReference>
<reference evidence="11 12" key="1">
    <citation type="submission" date="2017-07" db="EMBL/GenBank/DDBJ databases">
        <title>Fictibacillus sp. nov. GDSW-R2A3 Genome sequencing and assembly.</title>
        <authorList>
            <person name="Mayilraj S."/>
        </authorList>
    </citation>
    <scope>NUCLEOTIDE SEQUENCE [LARGE SCALE GENOMIC DNA]</scope>
    <source>
        <strain evidence="11 12">GDSW-R2A3</strain>
    </source>
</reference>
<evidence type="ECO:0000256" key="5">
    <source>
        <dbReference type="ARBA" id="ARBA00022679"/>
    </source>
</evidence>
<dbReference type="InterPro" id="IPR015424">
    <property type="entry name" value="PyrdxlP-dep_Trfase"/>
</dbReference>
<organism evidence="11 12">
    <name type="scientific">Fictibacillus aquaticus</name>
    <dbReference type="NCBI Taxonomy" id="2021314"/>
    <lineage>
        <taxon>Bacteria</taxon>
        <taxon>Bacillati</taxon>
        <taxon>Bacillota</taxon>
        <taxon>Bacilli</taxon>
        <taxon>Bacillales</taxon>
        <taxon>Fictibacillaceae</taxon>
        <taxon>Fictibacillus</taxon>
    </lineage>
</organism>
<dbReference type="InterPro" id="IPR015422">
    <property type="entry name" value="PyrdxlP-dep_Trfase_small"/>
</dbReference>
<protein>
    <recommendedName>
        <fullName evidence="9">Histidinol-phosphate aminotransferase</fullName>
        <ecNumber evidence="9">2.6.1.9</ecNumber>
    </recommendedName>
    <alternativeName>
        <fullName evidence="9">Imidazole acetol-phosphate transaminase</fullName>
    </alternativeName>
</protein>
<dbReference type="PROSITE" id="PS00599">
    <property type="entry name" value="AA_TRANSFER_CLASS_2"/>
    <property type="match status" value="1"/>
</dbReference>
<dbReference type="GO" id="GO:0004400">
    <property type="term" value="F:histidinol-phosphate transaminase activity"/>
    <property type="evidence" value="ECO:0007669"/>
    <property type="project" value="UniProtKB-UniRule"/>
</dbReference>
<evidence type="ECO:0000256" key="4">
    <source>
        <dbReference type="ARBA" id="ARBA00022576"/>
    </source>
</evidence>
<evidence type="ECO:0000256" key="6">
    <source>
        <dbReference type="ARBA" id="ARBA00022898"/>
    </source>
</evidence>
<accession>A0A235FC63</accession>
<keyword evidence="12" id="KW-1185">Reference proteome</keyword>
<dbReference type="Gene3D" id="3.40.640.10">
    <property type="entry name" value="Type I PLP-dependent aspartate aminotransferase-like (Major domain)"/>
    <property type="match status" value="1"/>
</dbReference>